<dbReference type="OrthoDB" id="9803619at2"/>
<dbReference type="SMART" id="SM00471">
    <property type="entry name" value="HDc"/>
    <property type="match status" value="1"/>
</dbReference>
<dbReference type="InterPro" id="IPR003607">
    <property type="entry name" value="HD/PDEase_dom"/>
</dbReference>
<dbReference type="GO" id="GO:0006203">
    <property type="term" value="P:dGTP catabolic process"/>
    <property type="evidence" value="ECO:0007669"/>
    <property type="project" value="TreeGrafter"/>
</dbReference>
<dbReference type="InterPro" id="IPR056920">
    <property type="entry name" value="PRTase-CE"/>
</dbReference>
<evidence type="ECO:0000313" key="2">
    <source>
        <dbReference type="EMBL" id="AJP73705.1"/>
    </source>
</evidence>
<reference evidence="2 3" key="1">
    <citation type="journal article" date="2015" name="Int. J. Syst. Evol. Microbiol.">
        <title>Sphingomonas hengshuiensis sp. nov., isolated from lake wetland.</title>
        <authorList>
            <person name="Wei S."/>
            <person name="Wang T."/>
            <person name="Liu H."/>
            <person name="Zhang C."/>
            <person name="Guo J."/>
            <person name="Wang Q."/>
            <person name="Liang K."/>
            <person name="Zhang Z."/>
        </authorList>
    </citation>
    <scope>NUCLEOTIDE SEQUENCE [LARGE SCALE GENOMIC DNA]</scope>
    <source>
        <strain evidence="2 3">WHSC-8</strain>
    </source>
</reference>
<dbReference type="InterPro" id="IPR050135">
    <property type="entry name" value="dGTPase-like"/>
</dbReference>
<dbReference type="Pfam" id="PF01966">
    <property type="entry name" value="HD"/>
    <property type="match status" value="1"/>
</dbReference>
<evidence type="ECO:0000259" key="1">
    <source>
        <dbReference type="SMART" id="SM00471"/>
    </source>
</evidence>
<reference evidence="2 3" key="2">
    <citation type="submission" date="2015-02" db="EMBL/GenBank/DDBJ databases">
        <title>The complete genome of Sphingomonas hengshuiensis sp. WHSC-8 isolated from soil of Hengshui Lake.</title>
        <authorList>
            <person name="Wei S."/>
            <person name="Guo J."/>
            <person name="Su C."/>
            <person name="Wu R."/>
            <person name="Zhang Z."/>
            <person name="Liang K."/>
            <person name="Li H."/>
            <person name="Wang T."/>
            <person name="Liu H."/>
            <person name="Zhang C."/>
            <person name="Li Z."/>
            <person name="Wang Q."/>
            <person name="Meng J."/>
        </authorList>
    </citation>
    <scope>NUCLEOTIDE SEQUENCE [LARGE SCALE GENOMIC DNA]</scope>
    <source>
        <strain evidence="2 3">WHSC-8</strain>
    </source>
</reference>
<dbReference type="AlphaFoldDB" id="A0A7U4JBD4"/>
<evidence type="ECO:0000313" key="3">
    <source>
        <dbReference type="Proteomes" id="UP000032300"/>
    </source>
</evidence>
<sequence>MANSGLLPRIKVFAEQFAERSLSPYLVRLERPGEIGVGHKEINDSVWGTVKVSPLEVVVIDSPLLQRLRLIRQLGVVHWVYPGASHSRFEHTLGVLHQAQRIVTAINQASIGRDTQPIDARQEQLVRLCALAHDIGHGVFSHVSEHAVARRTDLRLALADFAADIGVDKVQLSELVAHDVVGSPHFKKMLELAFDRLGNVATYGGGSAGSAEEISKLMRHAIVGHRIDTRVPLLHEIITGPFDADKLDYYVRDAQHAGVPTVVDISRLLQKIVHKRTLMKDVPEDIKKTLPEGQDSCELFGLKASGAAMLDELHLARVLLYSKIYRQKKVQAIEAMIDALFGALGRLPDLDPVKLIEFCYRFSDDQLVVSTADDVFRALAVTDAPDPIRTFVDDLLARLRDRHLYVNSLALVATYPNDPWASEKPQERGLKVLAQDCANGQKVAALQAELANELASLAAAIPEEIEGVPTDVLEMSVVIAAKPKLSGGTEIDRALILQGDRFVRGRDMDRMNQAGWVDAYHFGQPHSLIFAPKEASVATYVAAERLIRRKYDVVLPPSAINISKQNLEKVTALKLKLERTGWYSGVAMDIRPKPRRLAKADINDRIAALATKLEAIDEPIVDNAPRRPVVMTDRIRSWLAQYREDDAIEGALDAIERIRILSREESQGALRGLIERNPEFRGATIVPFGDLKDSGAVQAYLSQDLRSIFPEVHPLSEAVNRGGDKPIVFVDDFIGSGSQARDIIGNWFDDEELRQEQLGEARLPFQDRERKFLTDRPVAFAFATGWDMGLKAIEEAATKVGMRPTVHTHVPESEIPFAFTGENRPESSLAFERASRVIGEALLASRGKDADKQRDRALGYGNRAMLLASRFNIPTQTLTSLWMDGMNDGVEWHALIRRRNKS</sequence>
<dbReference type="PANTHER" id="PTHR11373:SF4">
    <property type="entry name" value="DEOXYNUCLEOSIDE TRIPHOSPHATE TRIPHOSPHOHYDROLASE SAMHD1"/>
    <property type="match status" value="1"/>
</dbReference>
<dbReference type="Pfam" id="PF24390">
    <property type="entry name" value="PRTase-CE"/>
    <property type="match status" value="1"/>
</dbReference>
<organism evidence="2 3">
    <name type="scientific">Sphingomonas hengshuiensis</name>
    <dbReference type="NCBI Taxonomy" id="1609977"/>
    <lineage>
        <taxon>Bacteria</taxon>
        <taxon>Pseudomonadati</taxon>
        <taxon>Pseudomonadota</taxon>
        <taxon>Alphaproteobacteria</taxon>
        <taxon>Sphingomonadales</taxon>
        <taxon>Sphingomonadaceae</taxon>
        <taxon>Sphingomonas</taxon>
    </lineage>
</organism>
<dbReference type="RefSeq" id="WP_044334767.1">
    <property type="nucleotide sequence ID" value="NZ_CP010836.1"/>
</dbReference>
<keyword evidence="3" id="KW-1185">Reference proteome</keyword>
<name>A0A7U4JBD4_9SPHN</name>
<dbReference type="InterPro" id="IPR006674">
    <property type="entry name" value="HD_domain"/>
</dbReference>
<dbReference type="GO" id="GO:0008832">
    <property type="term" value="F:dGTPase activity"/>
    <property type="evidence" value="ECO:0007669"/>
    <property type="project" value="TreeGrafter"/>
</dbReference>
<dbReference type="SUPFAM" id="SSF109604">
    <property type="entry name" value="HD-domain/PDEase-like"/>
    <property type="match status" value="1"/>
</dbReference>
<dbReference type="Gene3D" id="1.10.3210.10">
    <property type="entry name" value="Hypothetical protein af1432"/>
    <property type="match status" value="1"/>
</dbReference>
<dbReference type="Proteomes" id="UP000032300">
    <property type="component" value="Chromosome"/>
</dbReference>
<feature type="domain" description="HD/PDEase" evidence="1">
    <location>
        <begin position="84"/>
        <end position="259"/>
    </location>
</feature>
<dbReference type="CDD" id="cd00077">
    <property type="entry name" value="HDc"/>
    <property type="match status" value="1"/>
</dbReference>
<dbReference type="EMBL" id="CP010836">
    <property type="protein sequence ID" value="AJP73705.1"/>
    <property type="molecule type" value="Genomic_DNA"/>
</dbReference>
<accession>A0A7U4JBD4</accession>
<protein>
    <recommendedName>
        <fullName evidence="1">HD/PDEase domain-containing protein</fullName>
    </recommendedName>
</protein>
<dbReference type="KEGG" id="sphi:TS85_20755"/>
<gene>
    <name evidence="2" type="ORF">TS85_20755</name>
</gene>
<dbReference type="PANTHER" id="PTHR11373">
    <property type="entry name" value="DEOXYNUCLEOSIDE TRIPHOSPHATE TRIPHOSPHOHYDROLASE"/>
    <property type="match status" value="1"/>
</dbReference>
<proteinExistence type="predicted"/>